<feature type="transmembrane region" description="Helical" evidence="1">
    <location>
        <begin position="289"/>
        <end position="306"/>
    </location>
</feature>
<dbReference type="RefSeq" id="WP_151195013.1">
    <property type="nucleotide sequence ID" value="NZ_JAPKIH010000024.1"/>
</dbReference>
<feature type="transmembrane region" description="Helical" evidence="1">
    <location>
        <begin position="343"/>
        <end position="364"/>
    </location>
</feature>
<comment type="caution">
    <text evidence="2">The sequence shown here is derived from an EMBL/GenBank/DDBJ whole genome shotgun (WGS) entry which is preliminary data.</text>
</comment>
<feature type="transmembrane region" description="Helical" evidence="1">
    <location>
        <begin position="318"/>
        <end position="338"/>
    </location>
</feature>
<feature type="transmembrane region" description="Helical" evidence="1">
    <location>
        <begin position="226"/>
        <end position="252"/>
    </location>
</feature>
<dbReference type="AlphaFoldDB" id="A0A415EY63"/>
<feature type="transmembrane region" description="Helical" evidence="1">
    <location>
        <begin position="258"/>
        <end position="277"/>
    </location>
</feature>
<proteinExistence type="predicted"/>
<accession>A0A415EY63</accession>
<keyword evidence="1" id="KW-0472">Membrane</keyword>
<dbReference type="EMBL" id="QRMZ01000001">
    <property type="protein sequence ID" value="RHK08213.1"/>
    <property type="molecule type" value="Genomic_DNA"/>
</dbReference>
<sequence>MLKAIKKHRRKSMLFLNNKFFFKRWIPFILLVLFLLGSIGFFLILFLSPTSDNHTVEKKEDWIFYAEDNPDSTFISRYVKYLPSVKANERFVMQRKMTNEYKYPTMLLIGDHQHMTVYLDDQEIYTNEAAEHSLTFNHPGKTLSFITLPEDYVGKTLKIYVTSPFDTYSGFPAEVFFGPANALIGYVFSLSILNIYILLFTGFICILNLFYLFVSFINQRKLKVSSILFSGFALSAGLEAGFGDLLGGLLFSPIVNSFMLNFLSIITPMFLIGFYYTNMHFVRKYYQKWLFVHYSFGIFAMFLALFQKQSLPVVMNYLFLLNITSTFVTSFAAIYEALKKNQFYVLCAPWIVVAAIGHGFLYIQDILVLPQSDINWRSIIFFLLILIFTCYGFLELFFASEGKNKQIDTADIKVRLYENQQAIGPDQTAQWQQVLQTIKKRTHTIKDMLEDEQLAAAYEGLCEIEEEIKQQLTIPAVEKESITTMLLADYQHTAAQKRITLTCDDLTEPLERLEENDRLSLIAHCLEYAIRYTCSVTDPQNRRLSLKVTDTKEQLHIDCQMPLLTEDEAEKLQTDEAKRQAIHTDVQMLEQICLVYQGSMRIEDSDGFHFLRLTLAAKADLLSFD</sequence>
<evidence type="ECO:0000313" key="3">
    <source>
        <dbReference type="Proteomes" id="UP000286288"/>
    </source>
</evidence>
<name>A0A415EY63_ENTCA</name>
<gene>
    <name evidence="2" type="ORF">DW084_00570</name>
</gene>
<keyword evidence="1" id="KW-0812">Transmembrane</keyword>
<evidence type="ECO:0000256" key="1">
    <source>
        <dbReference type="SAM" id="Phobius"/>
    </source>
</evidence>
<dbReference type="Proteomes" id="UP000286288">
    <property type="component" value="Unassembled WGS sequence"/>
</dbReference>
<reference evidence="2 3" key="1">
    <citation type="submission" date="2018-08" db="EMBL/GenBank/DDBJ databases">
        <title>A genome reference for cultivated species of the human gut microbiota.</title>
        <authorList>
            <person name="Zou Y."/>
            <person name="Xue W."/>
            <person name="Luo G."/>
        </authorList>
    </citation>
    <scope>NUCLEOTIDE SEQUENCE [LARGE SCALE GENOMIC DNA]</scope>
    <source>
        <strain evidence="2 3">AF48-16</strain>
    </source>
</reference>
<organism evidence="2 3">
    <name type="scientific">Enterococcus casseliflavus</name>
    <name type="common">Enterococcus flavescens</name>
    <dbReference type="NCBI Taxonomy" id="37734"/>
    <lineage>
        <taxon>Bacteria</taxon>
        <taxon>Bacillati</taxon>
        <taxon>Bacillota</taxon>
        <taxon>Bacilli</taxon>
        <taxon>Lactobacillales</taxon>
        <taxon>Enterococcaceae</taxon>
        <taxon>Enterococcus</taxon>
    </lineage>
</organism>
<feature type="transmembrane region" description="Helical" evidence="1">
    <location>
        <begin position="376"/>
        <end position="398"/>
    </location>
</feature>
<feature type="transmembrane region" description="Helical" evidence="1">
    <location>
        <begin position="21"/>
        <end position="47"/>
    </location>
</feature>
<evidence type="ECO:0000313" key="2">
    <source>
        <dbReference type="EMBL" id="RHK08213.1"/>
    </source>
</evidence>
<feature type="transmembrane region" description="Helical" evidence="1">
    <location>
        <begin position="183"/>
        <end position="214"/>
    </location>
</feature>
<protein>
    <submittedName>
        <fullName evidence="2">Uncharacterized protein</fullName>
    </submittedName>
</protein>
<keyword evidence="1" id="KW-1133">Transmembrane helix</keyword>